<reference evidence="8" key="3">
    <citation type="submission" date="2025-09" db="UniProtKB">
        <authorList>
            <consortium name="Ensembl"/>
        </authorList>
    </citation>
    <scope>IDENTIFICATION</scope>
</reference>
<dbReference type="InterPro" id="IPR009079">
    <property type="entry name" value="4_helix_cytokine-like_core"/>
</dbReference>
<protein>
    <recommendedName>
        <fullName evidence="6">Interleukin family protein</fullName>
    </recommendedName>
</protein>
<keyword evidence="5" id="KW-0732">Signal</keyword>
<dbReference type="AlphaFoldDB" id="A0A452HGB5"/>
<dbReference type="PRINTS" id="PR01937">
    <property type="entry name" value="INTRLEUKIN24"/>
</dbReference>
<reference evidence="9" key="1">
    <citation type="journal article" date="2017" name="PLoS ONE">
        <title>The Agassiz's desert tortoise genome provides a resource for the conservation of a threatened species.</title>
        <authorList>
            <person name="Tollis M."/>
            <person name="DeNardo D.F."/>
            <person name="Cornelius J.A."/>
            <person name="Dolby G.A."/>
            <person name="Edwards T."/>
            <person name="Henen B.T."/>
            <person name="Karl A.E."/>
            <person name="Murphy R.W."/>
            <person name="Kusumi K."/>
        </authorList>
    </citation>
    <scope>NUCLEOTIDE SEQUENCE [LARGE SCALE GENOMIC DNA]</scope>
</reference>
<keyword evidence="7" id="KW-0812">Transmembrane</keyword>
<evidence type="ECO:0000256" key="7">
    <source>
        <dbReference type="SAM" id="Phobius"/>
    </source>
</evidence>
<dbReference type="Pfam" id="PF00726">
    <property type="entry name" value="IL10"/>
    <property type="match status" value="1"/>
</dbReference>
<dbReference type="Proteomes" id="UP000291020">
    <property type="component" value="Unassembled WGS sequence"/>
</dbReference>
<name>A0A452HGB5_9SAUR</name>
<keyword evidence="7" id="KW-1133">Transmembrane helix</keyword>
<evidence type="ECO:0000313" key="9">
    <source>
        <dbReference type="Proteomes" id="UP000291020"/>
    </source>
</evidence>
<evidence type="ECO:0000256" key="6">
    <source>
        <dbReference type="RuleBase" id="RU368043"/>
    </source>
</evidence>
<dbReference type="STRING" id="38772.ENSGAGP00000013906"/>
<proteinExistence type="inferred from homology"/>
<dbReference type="PANTHER" id="PTHR48482">
    <property type="entry name" value="INTERLEUKIN-19-RELATED"/>
    <property type="match status" value="1"/>
</dbReference>
<dbReference type="SUPFAM" id="SSF47266">
    <property type="entry name" value="4-helical cytokines"/>
    <property type="match status" value="1"/>
</dbReference>
<sequence length="125" mass="14731">MILYSLFRSGLLLVLLLYVHFYLFTDVSKNCSVRDQLLSFYMKNVFGGLSIGSDKVYIVSAFQTLQENLSNCVSIFFEKKNRYLRKDLTLAFRIYYRLGEKGIYKAISELDILLHWIQTYIETIK</sequence>
<dbReference type="Gene3D" id="1.20.1250.10">
    <property type="match status" value="1"/>
</dbReference>
<evidence type="ECO:0000256" key="4">
    <source>
        <dbReference type="ARBA" id="ARBA00022525"/>
    </source>
</evidence>
<dbReference type="Ensembl" id="ENSGAGT00000015918.1">
    <property type="protein sequence ID" value="ENSGAGP00000013906.1"/>
    <property type="gene ID" value="ENSGAGG00000010592.1"/>
</dbReference>
<keyword evidence="4 6" id="KW-0964">Secreted</keyword>
<evidence type="ECO:0000313" key="8">
    <source>
        <dbReference type="Ensembl" id="ENSGAGP00000013906.1"/>
    </source>
</evidence>
<dbReference type="PANTHER" id="PTHR48482:SF1">
    <property type="entry name" value="INTERLEUKIN-26"/>
    <property type="match status" value="1"/>
</dbReference>
<reference evidence="8" key="2">
    <citation type="submission" date="2025-08" db="UniProtKB">
        <authorList>
            <consortium name="Ensembl"/>
        </authorList>
    </citation>
    <scope>IDENTIFICATION</scope>
</reference>
<feature type="transmembrane region" description="Helical" evidence="7">
    <location>
        <begin position="6"/>
        <end position="24"/>
    </location>
</feature>
<evidence type="ECO:0000256" key="3">
    <source>
        <dbReference type="ARBA" id="ARBA00022514"/>
    </source>
</evidence>
<comment type="subcellular location">
    <subcellularLocation>
        <location evidence="1 6">Secreted</location>
    </subcellularLocation>
</comment>
<keyword evidence="9" id="KW-1185">Reference proteome</keyword>
<dbReference type="InterPro" id="IPR020443">
    <property type="entry name" value="IL-10/19/20/24/26"/>
</dbReference>
<comment type="function">
    <text evidence="6">Immune regulatory cytokine.</text>
</comment>
<keyword evidence="3 6" id="KW-0202">Cytokine</keyword>
<dbReference type="GO" id="GO:0005615">
    <property type="term" value="C:extracellular space"/>
    <property type="evidence" value="ECO:0007669"/>
    <property type="project" value="UniProtKB-UniRule"/>
</dbReference>
<comment type="similarity">
    <text evidence="2 6">Belongs to the IL-10 family.</text>
</comment>
<evidence type="ECO:0000256" key="2">
    <source>
        <dbReference type="ARBA" id="ARBA00008813"/>
    </source>
</evidence>
<keyword evidence="7" id="KW-0472">Membrane</keyword>
<accession>A0A452HGB5</accession>
<organism evidence="8 9">
    <name type="scientific">Gopherus agassizii</name>
    <name type="common">Agassiz's desert tortoise</name>
    <dbReference type="NCBI Taxonomy" id="38772"/>
    <lineage>
        <taxon>Eukaryota</taxon>
        <taxon>Metazoa</taxon>
        <taxon>Chordata</taxon>
        <taxon>Craniata</taxon>
        <taxon>Vertebrata</taxon>
        <taxon>Euteleostomi</taxon>
        <taxon>Archelosauria</taxon>
        <taxon>Testudinata</taxon>
        <taxon>Testudines</taxon>
        <taxon>Cryptodira</taxon>
        <taxon>Durocryptodira</taxon>
        <taxon>Testudinoidea</taxon>
        <taxon>Testudinidae</taxon>
        <taxon>Gopherus</taxon>
    </lineage>
</organism>
<evidence type="ECO:0000256" key="1">
    <source>
        <dbReference type="ARBA" id="ARBA00004613"/>
    </source>
</evidence>
<dbReference type="GO" id="GO:0005125">
    <property type="term" value="F:cytokine activity"/>
    <property type="evidence" value="ECO:0007669"/>
    <property type="project" value="UniProtKB-UniRule"/>
</dbReference>
<evidence type="ECO:0000256" key="5">
    <source>
        <dbReference type="ARBA" id="ARBA00022729"/>
    </source>
</evidence>
<dbReference type="InterPro" id="IPR020444">
    <property type="entry name" value="IL-24"/>
</dbReference>